<evidence type="ECO:0000259" key="1">
    <source>
        <dbReference type="Pfam" id="PF00534"/>
    </source>
</evidence>
<sequence>MSFDSSKKLRVLLLAEMCNPSWTSVPLIGYNLAAALARHPHLEVTLATQIRNRIALEGDPIHRHARVEYVDTEYIAKPFHKLATLLRGGKQLAWTIDTAMMWPSYVTFEKAVRRKFAREFEQQKFDIIHRLTPVTPTLPSPLAKSVSIPMLVGPMNGGLPWPKEFKHLARQEKEWLLALRGVHKLLPYFRSTYRHLAGYIAGSRETEAKIPRHFHGKKFFISENGIDPEKFPIADKWCKPQGNFQFITVGRLAPVKGLDMIIEALASVPNELSPRLVIVGDGPERTRLERLVAEKNLQAQVRFTGWLAQADISRELRSSQAFLFPSVKDFGGGAVLEAMACGLPSIVLDYGGPAELITPATGIRLPLLKREALVPLLGQSMRLLATDHALCEQMSVAASLRITEVFTWNAKASKIYSFYKDILHVEQAKPEVVDRGLRRERKWILPSRKSVVGRSSMTASAT</sequence>
<dbReference type="SUPFAM" id="SSF53756">
    <property type="entry name" value="UDP-Glycosyltransferase/glycogen phosphorylase"/>
    <property type="match status" value="1"/>
</dbReference>
<gene>
    <name evidence="2" type="ORF">KIH39_11610</name>
</gene>
<dbReference type="EMBL" id="CP074694">
    <property type="protein sequence ID" value="QVL34520.1"/>
    <property type="molecule type" value="Genomic_DNA"/>
</dbReference>
<dbReference type="PANTHER" id="PTHR45947:SF3">
    <property type="entry name" value="SULFOQUINOVOSYL TRANSFERASE SQD2"/>
    <property type="match status" value="1"/>
</dbReference>
<dbReference type="Proteomes" id="UP000676194">
    <property type="component" value="Chromosome"/>
</dbReference>
<evidence type="ECO:0000313" key="2">
    <source>
        <dbReference type="EMBL" id="QVL34520.1"/>
    </source>
</evidence>
<dbReference type="InterPro" id="IPR050194">
    <property type="entry name" value="Glycosyltransferase_grp1"/>
</dbReference>
<evidence type="ECO:0000313" key="3">
    <source>
        <dbReference type="Proteomes" id="UP000676194"/>
    </source>
</evidence>
<organism evidence="2 3">
    <name type="scientific">Telmatocola sphagniphila</name>
    <dbReference type="NCBI Taxonomy" id="1123043"/>
    <lineage>
        <taxon>Bacteria</taxon>
        <taxon>Pseudomonadati</taxon>
        <taxon>Planctomycetota</taxon>
        <taxon>Planctomycetia</taxon>
        <taxon>Gemmatales</taxon>
        <taxon>Gemmataceae</taxon>
    </lineage>
</organism>
<dbReference type="Gene3D" id="3.40.50.2000">
    <property type="entry name" value="Glycogen Phosphorylase B"/>
    <property type="match status" value="2"/>
</dbReference>
<feature type="domain" description="Glycosyl transferase family 1" evidence="1">
    <location>
        <begin position="235"/>
        <end position="360"/>
    </location>
</feature>
<dbReference type="RefSeq" id="WP_213499583.1">
    <property type="nucleotide sequence ID" value="NZ_CP074694.1"/>
</dbReference>
<protein>
    <submittedName>
        <fullName evidence="2">Glycosyltransferase family 4 protein</fullName>
    </submittedName>
</protein>
<dbReference type="Pfam" id="PF00534">
    <property type="entry name" value="Glycos_transf_1"/>
    <property type="match status" value="1"/>
</dbReference>
<dbReference type="CDD" id="cd03801">
    <property type="entry name" value="GT4_PimA-like"/>
    <property type="match status" value="1"/>
</dbReference>
<dbReference type="GO" id="GO:0016757">
    <property type="term" value="F:glycosyltransferase activity"/>
    <property type="evidence" value="ECO:0007669"/>
    <property type="project" value="InterPro"/>
</dbReference>
<name>A0A8E6BCR9_9BACT</name>
<reference evidence="2" key="1">
    <citation type="submission" date="2021-05" db="EMBL/GenBank/DDBJ databases">
        <title>Complete genome sequence of the cellulolytic planctomycete Telmatocola sphagniphila SP2T and characterization of the first cellulase from planctomycetes.</title>
        <authorList>
            <person name="Rakitin A.L."/>
            <person name="Beletsky A.V."/>
            <person name="Naumoff D.G."/>
            <person name="Kulichevskaya I.S."/>
            <person name="Mardanov A.V."/>
            <person name="Ravin N.V."/>
            <person name="Dedysh S.N."/>
        </authorList>
    </citation>
    <scope>NUCLEOTIDE SEQUENCE</scope>
    <source>
        <strain evidence="2">SP2T</strain>
    </source>
</reference>
<accession>A0A8E6BCR9</accession>
<dbReference type="KEGG" id="tsph:KIH39_11610"/>
<keyword evidence="3" id="KW-1185">Reference proteome</keyword>
<proteinExistence type="predicted"/>
<dbReference type="AlphaFoldDB" id="A0A8E6BCR9"/>
<dbReference type="InterPro" id="IPR001296">
    <property type="entry name" value="Glyco_trans_1"/>
</dbReference>
<dbReference type="PANTHER" id="PTHR45947">
    <property type="entry name" value="SULFOQUINOVOSYL TRANSFERASE SQD2"/>
    <property type="match status" value="1"/>
</dbReference>